<feature type="transmembrane region" description="Helical" evidence="9">
    <location>
        <begin position="107"/>
        <end position="126"/>
    </location>
</feature>
<evidence type="ECO:0000313" key="12">
    <source>
        <dbReference type="Proteomes" id="UP001162162"/>
    </source>
</evidence>
<evidence type="ECO:0000256" key="4">
    <source>
        <dbReference type="ARBA" id="ARBA00022989"/>
    </source>
</evidence>
<feature type="transmembrane region" description="Helical" evidence="9">
    <location>
        <begin position="382"/>
        <end position="403"/>
    </location>
</feature>
<keyword evidence="12" id="KW-1185">Reference proteome</keyword>
<feature type="transmembrane region" description="Helical" evidence="9">
    <location>
        <begin position="313"/>
        <end position="335"/>
    </location>
</feature>
<dbReference type="AlphaFoldDB" id="A0AAV8Y3L4"/>
<dbReference type="InterPro" id="IPR036259">
    <property type="entry name" value="MFS_trans_sf"/>
</dbReference>
<dbReference type="Proteomes" id="UP001162162">
    <property type="component" value="Unassembled WGS sequence"/>
</dbReference>
<accession>A0AAV8Y3L4</accession>
<sequence length="450" mass="49505">CLLTLNRVLFFAGDILMLISGTSFSWSSPVLPKLLNGTGTPFGRNISTEEGTWISSLVPLGCAVGPFIFGYMADKVGRKPTLLFLGVPFLAAHIMLAFARIVEVYYVARFIIGLAAGGTFTIMPNYAGEMADKSVRGVLGSTLSIATCIGILFSYTVGPYVSLMIFNLMLAVFPAMFLVLFFFVGEECPHYYVSSGKHELAKAALQKIRGESKRSETEKEFMEIQEKISEEEQTSVSDIVKSRGLIKAFTISTFLLIFQQFTGINLVYYYTQIIFQETGSSLAPEVCSIIIGGVQLISSFTTPFIIDRFGRKITLVISAVGMIVTEAILATYIYLNMQGVDVTSVAFIPVLTLTLFIFSYNSGFGPLPWIMLGEVFPSRVKVLASSVVSCISWIVAFLLTKYFQLFVSFGLAQSFWLFSGCSLAALLFSQFFVVETKGKSLKEIQDILNS</sequence>
<keyword evidence="4 9" id="KW-1133">Transmembrane helix</keyword>
<evidence type="ECO:0000313" key="11">
    <source>
        <dbReference type="EMBL" id="KAJ8945499.1"/>
    </source>
</evidence>
<dbReference type="PANTHER" id="PTHR48021:SF47">
    <property type="entry name" value="GH17672P"/>
    <property type="match status" value="1"/>
</dbReference>
<keyword evidence="3 9" id="KW-0812">Transmembrane</keyword>
<dbReference type="InterPro" id="IPR005829">
    <property type="entry name" value="Sugar_transporter_CS"/>
</dbReference>
<evidence type="ECO:0000256" key="5">
    <source>
        <dbReference type="ARBA" id="ARBA00023136"/>
    </source>
</evidence>
<dbReference type="PROSITE" id="PS50850">
    <property type="entry name" value="MFS"/>
    <property type="match status" value="1"/>
</dbReference>
<comment type="caution">
    <text evidence="11">The sequence shown here is derived from an EMBL/GenBank/DDBJ whole genome shotgun (WGS) entry which is preliminary data.</text>
</comment>
<feature type="non-terminal residue" evidence="11">
    <location>
        <position position="1"/>
    </location>
</feature>
<evidence type="ECO:0000256" key="2">
    <source>
        <dbReference type="ARBA" id="ARBA00022475"/>
    </source>
</evidence>
<keyword evidence="8" id="KW-0813">Transport</keyword>
<dbReference type="SUPFAM" id="SSF103473">
    <property type="entry name" value="MFS general substrate transporter"/>
    <property type="match status" value="1"/>
</dbReference>
<evidence type="ECO:0000256" key="1">
    <source>
        <dbReference type="ARBA" id="ARBA00004651"/>
    </source>
</evidence>
<dbReference type="InterPro" id="IPR005828">
    <property type="entry name" value="MFS_sugar_transport-like"/>
</dbReference>
<evidence type="ECO:0000256" key="9">
    <source>
        <dbReference type="SAM" id="Phobius"/>
    </source>
</evidence>
<dbReference type="PRINTS" id="PR00171">
    <property type="entry name" value="SUGRTRNSPORT"/>
</dbReference>
<feature type="transmembrane region" description="Helical" evidence="9">
    <location>
        <begin position="51"/>
        <end position="70"/>
    </location>
</feature>
<dbReference type="FunFam" id="1.20.1250.20:FF:000055">
    <property type="entry name" value="Facilitated trehalose transporter Tret1-2 homolog"/>
    <property type="match status" value="1"/>
</dbReference>
<dbReference type="GO" id="GO:0005886">
    <property type="term" value="C:plasma membrane"/>
    <property type="evidence" value="ECO:0007669"/>
    <property type="project" value="UniProtKB-SubCell"/>
</dbReference>
<comment type="subcellular location">
    <subcellularLocation>
        <location evidence="1">Cell membrane</location>
        <topology evidence="1">Multi-pass membrane protein</topology>
    </subcellularLocation>
</comment>
<feature type="transmembrane region" description="Helical" evidence="9">
    <location>
        <begin position="248"/>
        <end position="270"/>
    </location>
</feature>
<feature type="transmembrane region" description="Helical" evidence="9">
    <location>
        <begin position="163"/>
        <end position="184"/>
    </location>
</feature>
<keyword evidence="5 9" id="KW-0472">Membrane</keyword>
<feature type="transmembrane region" description="Helical" evidence="9">
    <location>
        <begin position="415"/>
        <end position="434"/>
    </location>
</feature>
<dbReference type="InterPro" id="IPR003663">
    <property type="entry name" value="Sugar/inositol_transpt"/>
</dbReference>
<evidence type="ECO:0000256" key="6">
    <source>
        <dbReference type="ARBA" id="ARBA00023180"/>
    </source>
</evidence>
<dbReference type="InterPro" id="IPR020846">
    <property type="entry name" value="MFS_dom"/>
</dbReference>
<evidence type="ECO:0000256" key="7">
    <source>
        <dbReference type="ARBA" id="ARBA00024348"/>
    </source>
</evidence>
<gene>
    <name evidence="11" type="ORF">NQ318_017942</name>
</gene>
<dbReference type="NCBIfam" id="TIGR00879">
    <property type="entry name" value="SP"/>
    <property type="match status" value="1"/>
</dbReference>
<feature type="domain" description="Major facilitator superfamily (MFS) profile" evidence="10">
    <location>
        <begin position="1"/>
        <end position="437"/>
    </location>
</feature>
<evidence type="ECO:0000259" key="10">
    <source>
        <dbReference type="PROSITE" id="PS50850"/>
    </source>
</evidence>
<keyword evidence="2" id="KW-1003">Cell membrane</keyword>
<evidence type="ECO:0000256" key="8">
    <source>
        <dbReference type="RuleBase" id="RU003346"/>
    </source>
</evidence>
<feature type="transmembrane region" description="Helical" evidence="9">
    <location>
        <begin position="282"/>
        <end position="306"/>
    </location>
</feature>
<evidence type="ECO:0000256" key="3">
    <source>
        <dbReference type="ARBA" id="ARBA00022692"/>
    </source>
</evidence>
<dbReference type="Gene3D" id="1.20.1250.20">
    <property type="entry name" value="MFS general substrate transporter like domains"/>
    <property type="match status" value="1"/>
</dbReference>
<dbReference type="GO" id="GO:0022857">
    <property type="term" value="F:transmembrane transporter activity"/>
    <property type="evidence" value="ECO:0007669"/>
    <property type="project" value="InterPro"/>
</dbReference>
<protein>
    <recommendedName>
        <fullName evidence="10">Major facilitator superfamily (MFS) profile domain-containing protein</fullName>
    </recommendedName>
</protein>
<organism evidence="11 12">
    <name type="scientific">Aromia moschata</name>
    <dbReference type="NCBI Taxonomy" id="1265417"/>
    <lineage>
        <taxon>Eukaryota</taxon>
        <taxon>Metazoa</taxon>
        <taxon>Ecdysozoa</taxon>
        <taxon>Arthropoda</taxon>
        <taxon>Hexapoda</taxon>
        <taxon>Insecta</taxon>
        <taxon>Pterygota</taxon>
        <taxon>Neoptera</taxon>
        <taxon>Endopterygota</taxon>
        <taxon>Coleoptera</taxon>
        <taxon>Polyphaga</taxon>
        <taxon>Cucujiformia</taxon>
        <taxon>Chrysomeloidea</taxon>
        <taxon>Cerambycidae</taxon>
        <taxon>Cerambycinae</taxon>
        <taxon>Callichromatini</taxon>
        <taxon>Aromia</taxon>
    </lineage>
</organism>
<reference evidence="11" key="1">
    <citation type="journal article" date="2023" name="Insect Mol. Biol.">
        <title>Genome sequencing provides insights into the evolution of gene families encoding plant cell wall-degrading enzymes in longhorned beetles.</title>
        <authorList>
            <person name="Shin N.R."/>
            <person name="Okamura Y."/>
            <person name="Kirsch R."/>
            <person name="Pauchet Y."/>
        </authorList>
    </citation>
    <scope>NUCLEOTIDE SEQUENCE</scope>
    <source>
        <strain evidence="11">AMC_N1</strain>
    </source>
</reference>
<dbReference type="EMBL" id="JAPWTK010000214">
    <property type="protein sequence ID" value="KAJ8945499.1"/>
    <property type="molecule type" value="Genomic_DNA"/>
</dbReference>
<name>A0AAV8Y3L4_9CUCU</name>
<dbReference type="InterPro" id="IPR050549">
    <property type="entry name" value="MFS_Trehalose_Transporter"/>
</dbReference>
<feature type="transmembrane region" description="Helical" evidence="9">
    <location>
        <begin position="138"/>
        <end position="157"/>
    </location>
</feature>
<feature type="transmembrane region" description="Helical" evidence="9">
    <location>
        <begin position="82"/>
        <end position="101"/>
    </location>
</feature>
<feature type="transmembrane region" description="Helical" evidence="9">
    <location>
        <begin position="347"/>
        <end position="370"/>
    </location>
</feature>
<keyword evidence="6" id="KW-0325">Glycoprotein</keyword>
<dbReference type="Pfam" id="PF00083">
    <property type="entry name" value="Sugar_tr"/>
    <property type="match status" value="1"/>
</dbReference>
<comment type="similarity">
    <text evidence="7">Belongs to the major facilitator superfamily. Sugar transporter (TC 2.A.1.1) family. Trehalose transporter subfamily.</text>
</comment>
<proteinExistence type="inferred from homology"/>
<dbReference type="PROSITE" id="PS00217">
    <property type="entry name" value="SUGAR_TRANSPORT_2"/>
    <property type="match status" value="1"/>
</dbReference>
<dbReference type="PANTHER" id="PTHR48021">
    <property type="match status" value="1"/>
</dbReference>